<evidence type="ECO:0000259" key="4">
    <source>
        <dbReference type="Pfam" id="PF01168"/>
    </source>
</evidence>
<evidence type="ECO:0000256" key="2">
    <source>
        <dbReference type="HAMAP-Rule" id="MF_02087"/>
    </source>
</evidence>
<dbReference type="InterPro" id="IPR029066">
    <property type="entry name" value="PLP-binding_barrel"/>
</dbReference>
<proteinExistence type="inferred from homology"/>
<accession>A0ABU9T7C0</accession>
<organism evidence="5 6">
    <name type="scientific">Ahrensia kielensis</name>
    <dbReference type="NCBI Taxonomy" id="76980"/>
    <lineage>
        <taxon>Bacteria</taxon>
        <taxon>Pseudomonadati</taxon>
        <taxon>Pseudomonadota</taxon>
        <taxon>Alphaproteobacteria</taxon>
        <taxon>Hyphomicrobiales</taxon>
        <taxon>Ahrensiaceae</taxon>
        <taxon>Ahrensia</taxon>
    </lineage>
</organism>
<keyword evidence="1 2" id="KW-0663">Pyridoxal phosphate</keyword>
<sequence length="223" mass="24458">MTKANTVSRYNDVCAQIEAAVQATGRESGSAQLVAVSKTYFEDDIEPVIEAGHRVFGENRIQESQQKWPALKDKYSDIELHLIGPLQSNKAGEAVALFDVIETVDREKIANALAGEMRKQDRYLDVYVQVNTGMEEQKAGIAPQQTSSFVSFCRDDLKLNVIGLMCIPPADENPGPHFALLRKLARENNLDKLSMGMSGDFETAIEFGATSVRVGSAIFGSRA</sequence>
<dbReference type="InterPro" id="IPR001608">
    <property type="entry name" value="Ala_racemase_N"/>
</dbReference>
<dbReference type="NCBIfam" id="TIGR00044">
    <property type="entry name" value="YggS family pyridoxal phosphate-dependent enzyme"/>
    <property type="match status" value="1"/>
</dbReference>
<dbReference type="Pfam" id="PF01168">
    <property type="entry name" value="Ala_racemase_N"/>
    <property type="match status" value="1"/>
</dbReference>
<dbReference type="PANTHER" id="PTHR10146:SF14">
    <property type="entry name" value="PYRIDOXAL PHOSPHATE HOMEOSTASIS PROTEIN"/>
    <property type="match status" value="1"/>
</dbReference>
<gene>
    <name evidence="5" type="ORF">WNY59_10545</name>
</gene>
<name>A0ABU9T7C0_9HYPH</name>
<evidence type="ECO:0000256" key="3">
    <source>
        <dbReference type="RuleBase" id="RU004514"/>
    </source>
</evidence>
<comment type="similarity">
    <text evidence="2 3">Belongs to the pyridoxal phosphate-binding protein YggS/PROSC family.</text>
</comment>
<dbReference type="PANTHER" id="PTHR10146">
    <property type="entry name" value="PROLINE SYNTHETASE CO-TRANSCRIBED BACTERIAL HOMOLOG PROTEIN"/>
    <property type="match status" value="1"/>
</dbReference>
<dbReference type="HAMAP" id="MF_02087">
    <property type="entry name" value="PLP_homeostasis"/>
    <property type="match status" value="1"/>
</dbReference>
<feature type="modified residue" description="N6-(pyridoxal phosphate)lysine" evidence="2">
    <location>
        <position position="38"/>
    </location>
</feature>
<dbReference type="CDD" id="cd00635">
    <property type="entry name" value="PLPDE_III_YBL036c_like"/>
    <property type="match status" value="1"/>
</dbReference>
<dbReference type="EMBL" id="JBBMQO010000005">
    <property type="protein sequence ID" value="MEM5502028.1"/>
    <property type="molecule type" value="Genomic_DNA"/>
</dbReference>
<protein>
    <recommendedName>
        <fullName evidence="2">Pyridoxal phosphate homeostasis protein</fullName>
        <shortName evidence="2">PLP homeostasis protein</shortName>
    </recommendedName>
</protein>
<dbReference type="SUPFAM" id="SSF51419">
    <property type="entry name" value="PLP-binding barrel"/>
    <property type="match status" value="1"/>
</dbReference>
<dbReference type="Proteomes" id="UP001477870">
    <property type="component" value="Unassembled WGS sequence"/>
</dbReference>
<dbReference type="Gene3D" id="3.20.20.10">
    <property type="entry name" value="Alanine racemase"/>
    <property type="match status" value="1"/>
</dbReference>
<comment type="function">
    <text evidence="2">Pyridoxal 5'-phosphate (PLP)-binding protein, which is involved in PLP homeostasis.</text>
</comment>
<dbReference type="InterPro" id="IPR011078">
    <property type="entry name" value="PyrdxlP_homeostasis"/>
</dbReference>
<evidence type="ECO:0000256" key="1">
    <source>
        <dbReference type="ARBA" id="ARBA00022898"/>
    </source>
</evidence>
<evidence type="ECO:0000313" key="5">
    <source>
        <dbReference type="EMBL" id="MEM5502028.1"/>
    </source>
</evidence>
<comment type="caution">
    <text evidence="5">The sequence shown here is derived from an EMBL/GenBank/DDBJ whole genome shotgun (WGS) entry which is preliminary data.</text>
</comment>
<keyword evidence="6" id="KW-1185">Reference proteome</keyword>
<evidence type="ECO:0000313" key="6">
    <source>
        <dbReference type="Proteomes" id="UP001477870"/>
    </source>
</evidence>
<feature type="domain" description="Alanine racemase N-terminal" evidence="4">
    <location>
        <begin position="19"/>
        <end position="222"/>
    </location>
</feature>
<dbReference type="PIRSF" id="PIRSF004848">
    <property type="entry name" value="YBL036c_PLPDEIII"/>
    <property type="match status" value="1"/>
</dbReference>
<reference evidence="5 6" key="1">
    <citation type="submission" date="2024-03" db="EMBL/GenBank/DDBJ databases">
        <title>Community enrichment and isolation of bacterial strains for fucoidan degradation.</title>
        <authorList>
            <person name="Sichert A."/>
        </authorList>
    </citation>
    <scope>NUCLEOTIDE SEQUENCE [LARGE SCALE GENOMIC DNA]</scope>
    <source>
        <strain evidence="5 6">AS62</strain>
    </source>
</reference>